<reference evidence="1 2" key="1">
    <citation type="journal article" date="2010" name="Nature">
        <title>The Ectocarpus genome and the independent evolution of multicellularity in brown algae.</title>
        <authorList>
            <person name="Cock J.M."/>
            <person name="Sterck L."/>
            <person name="Rouze P."/>
            <person name="Scornet D."/>
            <person name="Allen A.E."/>
            <person name="Amoutzias G."/>
            <person name="Anthouard V."/>
            <person name="Artiguenave F."/>
            <person name="Aury J.M."/>
            <person name="Badger J.H."/>
            <person name="Beszteri B."/>
            <person name="Billiau K."/>
            <person name="Bonnet E."/>
            <person name="Bothwell J.H."/>
            <person name="Bowler C."/>
            <person name="Boyen C."/>
            <person name="Brownlee C."/>
            <person name="Carrano C.J."/>
            <person name="Charrier B."/>
            <person name="Cho G.Y."/>
            <person name="Coelho S.M."/>
            <person name="Collen J."/>
            <person name="Corre E."/>
            <person name="Da Silva C."/>
            <person name="Delage L."/>
            <person name="Delaroque N."/>
            <person name="Dittami S.M."/>
            <person name="Doulbeau S."/>
            <person name="Elias M."/>
            <person name="Farnham G."/>
            <person name="Gachon C.M."/>
            <person name="Gschloessl B."/>
            <person name="Heesch S."/>
            <person name="Jabbari K."/>
            <person name="Jubin C."/>
            <person name="Kawai H."/>
            <person name="Kimura K."/>
            <person name="Kloareg B."/>
            <person name="Kupper F.C."/>
            <person name="Lang D."/>
            <person name="Le Bail A."/>
            <person name="Leblanc C."/>
            <person name="Lerouge P."/>
            <person name="Lohr M."/>
            <person name="Lopez P.J."/>
            <person name="Martens C."/>
            <person name="Maumus F."/>
            <person name="Michel G."/>
            <person name="Miranda-Saavedra D."/>
            <person name="Morales J."/>
            <person name="Moreau H."/>
            <person name="Motomura T."/>
            <person name="Nagasato C."/>
            <person name="Napoli C.A."/>
            <person name="Nelson D.R."/>
            <person name="Nyvall-Collen P."/>
            <person name="Peters A.F."/>
            <person name="Pommier C."/>
            <person name="Potin P."/>
            <person name="Poulain J."/>
            <person name="Quesneville H."/>
            <person name="Read B."/>
            <person name="Rensing S.A."/>
            <person name="Ritter A."/>
            <person name="Rousvoal S."/>
            <person name="Samanta M."/>
            <person name="Samson G."/>
            <person name="Schroeder D.C."/>
            <person name="Segurens B."/>
            <person name="Strittmatter M."/>
            <person name="Tonon T."/>
            <person name="Tregear J.W."/>
            <person name="Valentin K."/>
            <person name="von Dassow P."/>
            <person name="Yamagishi T."/>
            <person name="Van de Peer Y."/>
            <person name="Wincker P."/>
        </authorList>
    </citation>
    <scope>NUCLEOTIDE SEQUENCE [LARGE SCALE GENOMIC DNA]</scope>
    <source>
        <strain evidence="2">Ec32 / CCAP1310/4</strain>
    </source>
</reference>
<proteinExistence type="predicted"/>
<keyword evidence="2" id="KW-1185">Reference proteome</keyword>
<sequence>MARPREFELRRAAAVRAFTPQKFRQEWELFWELVDPVFDGLEKTTEDLLQWKNPVQSLSVMTGLLLVAYHDLVRYAIPLALLANVAYIYAQEEKKGTAVHASAVGWSRALRRLPE</sequence>
<dbReference type="InParanoid" id="D8LLQ7"/>
<dbReference type="EMBL" id="FN649760">
    <property type="protein sequence ID" value="CBN74688.1"/>
    <property type="molecule type" value="Genomic_DNA"/>
</dbReference>
<gene>
    <name evidence="1" type="ORF">Esi_0037_0113</name>
</gene>
<dbReference type="AlphaFoldDB" id="D8LLQ7"/>
<evidence type="ECO:0000313" key="1">
    <source>
        <dbReference type="EMBL" id="CBN74688.1"/>
    </source>
</evidence>
<organism evidence="1 2">
    <name type="scientific">Ectocarpus siliculosus</name>
    <name type="common">Brown alga</name>
    <name type="synonym">Conferva siliculosa</name>
    <dbReference type="NCBI Taxonomy" id="2880"/>
    <lineage>
        <taxon>Eukaryota</taxon>
        <taxon>Sar</taxon>
        <taxon>Stramenopiles</taxon>
        <taxon>Ochrophyta</taxon>
        <taxon>PX clade</taxon>
        <taxon>Phaeophyceae</taxon>
        <taxon>Ectocarpales</taxon>
        <taxon>Ectocarpaceae</taxon>
        <taxon>Ectocarpus</taxon>
    </lineage>
</organism>
<dbReference type="Proteomes" id="UP000002630">
    <property type="component" value="Unassembled WGS sequence"/>
</dbReference>
<protein>
    <submittedName>
        <fullName evidence="1">Uncharacterized protein</fullName>
    </submittedName>
</protein>
<accession>D8LLQ7</accession>
<evidence type="ECO:0000313" key="2">
    <source>
        <dbReference type="Proteomes" id="UP000002630"/>
    </source>
</evidence>
<name>D8LLQ7_ECTSI</name>